<gene>
    <name evidence="2" type="ORF">BD410DRAFT_756246</name>
</gene>
<evidence type="ECO:0000259" key="1">
    <source>
        <dbReference type="PROSITE" id="PS50097"/>
    </source>
</evidence>
<dbReference type="InterPro" id="IPR000210">
    <property type="entry name" value="BTB/POZ_dom"/>
</dbReference>
<keyword evidence="3" id="KW-1185">Reference proteome</keyword>
<feature type="domain" description="BTB" evidence="1">
    <location>
        <begin position="19"/>
        <end position="85"/>
    </location>
</feature>
<dbReference type="Pfam" id="PF00651">
    <property type="entry name" value="BTB"/>
    <property type="match status" value="1"/>
</dbReference>
<dbReference type="VEuPathDB" id="FungiDB:BD410DRAFT_756246"/>
<protein>
    <recommendedName>
        <fullName evidence="1">BTB domain-containing protein</fullName>
    </recommendedName>
</protein>
<dbReference type="AlphaFoldDB" id="A0A4Y7PKJ8"/>
<sequence length="193" mass="21923">MYIALEDKRRHRGLWFDDGNIVLVSNASIYRVHRGFLSMNSPVFAEMLSMPQPDTNGKLDGIPVVEISDSDADFTHLLHFFYNHRYYQGGSSTSFEKLSGLLRMSTKYQVDELRNEIISQLFFGYPSNFEDYAEAVCPRTQQRFFPPFDGQHFAVAVLARDTDASVILPAALWRSSCERFTSISNGIRSGDGT</sequence>
<dbReference type="InterPro" id="IPR011333">
    <property type="entry name" value="SKP1/BTB/POZ_sf"/>
</dbReference>
<dbReference type="EMBL" id="ML170270">
    <property type="protein sequence ID" value="TDL15566.1"/>
    <property type="molecule type" value="Genomic_DNA"/>
</dbReference>
<evidence type="ECO:0000313" key="2">
    <source>
        <dbReference type="EMBL" id="TDL15566.1"/>
    </source>
</evidence>
<dbReference type="SUPFAM" id="SSF54695">
    <property type="entry name" value="POZ domain"/>
    <property type="match status" value="1"/>
</dbReference>
<proteinExistence type="predicted"/>
<organism evidence="2 3">
    <name type="scientific">Rickenella mellea</name>
    <dbReference type="NCBI Taxonomy" id="50990"/>
    <lineage>
        <taxon>Eukaryota</taxon>
        <taxon>Fungi</taxon>
        <taxon>Dikarya</taxon>
        <taxon>Basidiomycota</taxon>
        <taxon>Agaricomycotina</taxon>
        <taxon>Agaricomycetes</taxon>
        <taxon>Hymenochaetales</taxon>
        <taxon>Rickenellaceae</taxon>
        <taxon>Rickenella</taxon>
    </lineage>
</organism>
<dbReference type="OrthoDB" id="3036049at2759"/>
<name>A0A4Y7PKJ8_9AGAM</name>
<dbReference type="Proteomes" id="UP000294933">
    <property type="component" value="Unassembled WGS sequence"/>
</dbReference>
<dbReference type="PROSITE" id="PS50097">
    <property type="entry name" value="BTB"/>
    <property type="match status" value="1"/>
</dbReference>
<dbReference type="Gene3D" id="3.30.710.10">
    <property type="entry name" value="Potassium Channel Kv1.1, Chain A"/>
    <property type="match status" value="1"/>
</dbReference>
<dbReference type="STRING" id="50990.A0A4Y7PKJ8"/>
<accession>A0A4Y7PKJ8</accession>
<reference evidence="2 3" key="1">
    <citation type="submission" date="2018-06" db="EMBL/GenBank/DDBJ databases">
        <title>A transcriptomic atlas of mushroom development highlights an independent origin of complex multicellularity.</title>
        <authorList>
            <consortium name="DOE Joint Genome Institute"/>
            <person name="Krizsan K."/>
            <person name="Almasi E."/>
            <person name="Merenyi Z."/>
            <person name="Sahu N."/>
            <person name="Viragh M."/>
            <person name="Koszo T."/>
            <person name="Mondo S."/>
            <person name="Kiss B."/>
            <person name="Balint B."/>
            <person name="Kues U."/>
            <person name="Barry K."/>
            <person name="Hegedus J.C."/>
            <person name="Henrissat B."/>
            <person name="Johnson J."/>
            <person name="Lipzen A."/>
            <person name="Ohm R."/>
            <person name="Nagy I."/>
            <person name="Pangilinan J."/>
            <person name="Yan J."/>
            <person name="Xiong Y."/>
            <person name="Grigoriev I.V."/>
            <person name="Hibbett D.S."/>
            <person name="Nagy L.G."/>
        </authorList>
    </citation>
    <scope>NUCLEOTIDE SEQUENCE [LARGE SCALE GENOMIC DNA]</scope>
    <source>
        <strain evidence="2 3">SZMC22713</strain>
    </source>
</reference>
<evidence type="ECO:0000313" key="3">
    <source>
        <dbReference type="Proteomes" id="UP000294933"/>
    </source>
</evidence>